<proteinExistence type="predicted"/>
<feature type="transmembrane region" description="Helical" evidence="2">
    <location>
        <begin position="175"/>
        <end position="195"/>
    </location>
</feature>
<organism evidence="3 4">
    <name type="scientific">Canna indica</name>
    <name type="common">Indian-shot</name>
    <dbReference type="NCBI Taxonomy" id="4628"/>
    <lineage>
        <taxon>Eukaryota</taxon>
        <taxon>Viridiplantae</taxon>
        <taxon>Streptophyta</taxon>
        <taxon>Embryophyta</taxon>
        <taxon>Tracheophyta</taxon>
        <taxon>Spermatophyta</taxon>
        <taxon>Magnoliopsida</taxon>
        <taxon>Liliopsida</taxon>
        <taxon>Zingiberales</taxon>
        <taxon>Cannaceae</taxon>
        <taxon>Canna</taxon>
    </lineage>
</organism>
<keyword evidence="4" id="KW-1185">Reference proteome</keyword>
<keyword evidence="2" id="KW-0472">Membrane</keyword>
<evidence type="ECO:0000256" key="2">
    <source>
        <dbReference type="SAM" id="Phobius"/>
    </source>
</evidence>
<dbReference type="PANTHER" id="PTHR31721:SF3">
    <property type="entry name" value="EXPRESSED PROTEIN"/>
    <property type="match status" value="1"/>
</dbReference>
<dbReference type="AlphaFoldDB" id="A0AAQ3PXG8"/>
<keyword evidence="2" id="KW-0812">Transmembrane</keyword>
<feature type="transmembrane region" description="Helical" evidence="2">
    <location>
        <begin position="262"/>
        <end position="281"/>
    </location>
</feature>
<dbReference type="EMBL" id="CP136890">
    <property type="protein sequence ID" value="WOK92235.1"/>
    <property type="molecule type" value="Genomic_DNA"/>
</dbReference>
<reference evidence="3 4" key="1">
    <citation type="submission" date="2023-10" db="EMBL/GenBank/DDBJ databases">
        <title>Chromosome-scale genome assembly provides insights into flower coloration mechanisms of Canna indica.</title>
        <authorList>
            <person name="Li C."/>
        </authorList>
    </citation>
    <scope>NUCLEOTIDE SEQUENCE [LARGE SCALE GENOMIC DNA]</scope>
    <source>
        <tissue evidence="3">Flower</tissue>
    </source>
</reference>
<dbReference type="PANTHER" id="PTHR31721">
    <property type="entry name" value="OS06G0710300 PROTEIN"/>
    <property type="match status" value="1"/>
</dbReference>
<feature type="compositionally biased region" description="Low complexity" evidence="1">
    <location>
        <begin position="1"/>
        <end position="27"/>
    </location>
</feature>
<gene>
    <name evidence="3" type="ORF">Cni_G00926</name>
</gene>
<dbReference type="Proteomes" id="UP001327560">
    <property type="component" value="Chromosome 1"/>
</dbReference>
<name>A0AAQ3PXG8_9LILI</name>
<dbReference type="InterPro" id="IPR005134">
    <property type="entry name" value="UPF0114"/>
</dbReference>
<evidence type="ECO:0000313" key="3">
    <source>
        <dbReference type="EMBL" id="WOK92235.1"/>
    </source>
</evidence>
<keyword evidence="2" id="KW-1133">Transmembrane helix</keyword>
<feature type="region of interest" description="Disordered" evidence="1">
    <location>
        <begin position="1"/>
        <end position="51"/>
    </location>
</feature>
<protein>
    <submittedName>
        <fullName evidence="3">Uncharacterized protein</fullName>
    </submittedName>
</protein>
<accession>A0AAQ3PXG8</accession>
<feature type="compositionally biased region" description="Polar residues" evidence="1">
    <location>
        <begin position="40"/>
        <end position="49"/>
    </location>
</feature>
<feature type="transmembrane region" description="Helical" evidence="2">
    <location>
        <begin position="126"/>
        <end position="155"/>
    </location>
</feature>
<dbReference type="PROSITE" id="PS51257">
    <property type="entry name" value="PROKAR_LIPOPROTEIN"/>
    <property type="match status" value="1"/>
</dbReference>
<dbReference type="Pfam" id="PF03350">
    <property type="entry name" value="UPF0114"/>
    <property type="match status" value="1"/>
</dbReference>
<sequence>MAGTTRLLRTTRALQSDHSPSFSSSSSCHLPPLKFPSSGGEKQSLTSSQGRKRVAVSSDTAVVLPETKKKPSVQEAIGNADLCNLIAKVASASRTLLNPKLEMKHWRTYTEMLVERGITGCRSFTLTAVAGSLVGSILCFVEGCFFVLEAFYQYFQTVSSRMDQGRIIQSLVEAIDMFLVGTALLTFGIGMYVTFARSAEMKQKGWQNAESRFGSFNLEKLADSMEMQSISQAKSRLGHAILLILQAGVVDKFKNVQVASGLDLACFAGAVFISSACVFLLSKLTIPHGKNAFA</sequence>
<evidence type="ECO:0000256" key="1">
    <source>
        <dbReference type="SAM" id="MobiDB-lite"/>
    </source>
</evidence>
<evidence type="ECO:0000313" key="4">
    <source>
        <dbReference type="Proteomes" id="UP001327560"/>
    </source>
</evidence>